<comment type="caution">
    <text evidence="1">The sequence shown here is derived from an EMBL/GenBank/DDBJ whole genome shotgun (WGS) entry which is preliminary data.</text>
</comment>
<keyword evidence="2" id="KW-1185">Reference proteome</keyword>
<accession>A0A846QJS8</accession>
<dbReference type="EMBL" id="JAATJA010000001">
    <property type="protein sequence ID" value="NJB66732.1"/>
    <property type="molecule type" value="Genomic_DNA"/>
</dbReference>
<dbReference type="Proteomes" id="UP000580856">
    <property type="component" value="Unassembled WGS sequence"/>
</dbReference>
<reference evidence="1 2" key="1">
    <citation type="submission" date="2020-03" db="EMBL/GenBank/DDBJ databases">
        <title>Genomic Encyclopedia of Type Strains, Phase IV (KMG-IV): sequencing the most valuable type-strain genomes for metagenomic binning, comparative biology and taxonomic classification.</title>
        <authorList>
            <person name="Goeker M."/>
        </authorList>
    </citation>
    <scope>NUCLEOTIDE SEQUENCE [LARGE SCALE GENOMIC DNA]</scope>
    <source>
        <strain evidence="1 2">DSM 24233</strain>
    </source>
</reference>
<gene>
    <name evidence="1" type="ORF">GGQ74_000372</name>
</gene>
<organism evidence="1 2">
    <name type="scientific">Desulfobaculum xiamenense</name>
    <dbReference type="NCBI Taxonomy" id="995050"/>
    <lineage>
        <taxon>Bacteria</taxon>
        <taxon>Pseudomonadati</taxon>
        <taxon>Thermodesulfobacteriota</taxon>
        <taxon>Desulfovibrionia</taxon>
        <taxon>Desulfovibrionales</taxon>
        <taxon>Desulfovibrionaceae</taxon>
        <taxon>Desulfobaculum</taxon>
    </lineage>
</organism>
<dbReference type="AlphaFoldDB" id="A0A846QJS8"/>
<name>A0A846QJS8_9BACT</name>
<sequence>MGYLAPREANWLTKSGVTSLDGWRTASANVKMTTIRVGQDDIGVLFLPMLPAGQEKAPRYMVRSILDKAAKLRERTKLVVAVSPWGYTGELAFLTENPPAVDIMLGAGPGPGLAGRFEAEAKTFWVRAYSKGRAVHILRINEWPDRARKDWHWEREANLVLDFRPLRETVDADADMAQFVREHFPDAR</sequence>
<evidence type="ECO:0000313" key="2">
    <source>
        <dbReference type="Proteomes" id="UP000580856"/>
    </source>
</evidence>
<evidence type="ECO:0000313" key="1">
    <source>
        <dbReference type="EMBL" id="NJB66732.1"/>
    </source>
</evidence>
<protein>
    <submittedName>
        <fullName evidence="1">Uncharacterized protein</fullName>
    </submittedName>
</protein>
<proteinExistence type="predicted"/>